<keyword evidence="8" id="KW-1185">Reference proteome</keyword>
<evidence type="ECO:0000259" key="6">
    <source>
        <dbReference type="PROSITE" id="PS51123"/>
    </source>
</evidence>
<comment type="caution">
    <text evidence="7">The sequence shown here is derived from an EMBL/GenBank/DDBJ whole genome shotgun (WGS) entry which is preliminary data.</text>
</comment>
<dbReference type="GO" id="GO:0009279">
    <property type="term" value="C:cell outer membrane"/>
    <property type="evidence" value="ECO:0007669"/>
    <property type="project" value="UniProtKB-SubCell"/>
</dbReference>
<dbReference type="Pfam" id="PF13620">
    <property type="entry name" value="CarboxypepD_reg"/>
    <property type="match status" value="1"/>
</dbReference>
<dbReference type="CDD" id="cd07185">
    <property type="entry name" value="OmpA_C-like"/>
    <property type="match status" value="1"/>
</dbReference>
<comment type="subcellular location">
    <subcellularLocation>
        <location evidence="1">Cell outer membrane</location>
    </subcellularLocation>
</comment>
<dbReference type="PRINTS" id="PR01021">
    <property type="entry name" value="OMPADOMAIN"/>
</dbReference>
<feature type="chain" id="PRO_5023111034" evidence="5">
    <location>
        <begin position="22"/>
        <end position="640"/>
    </location>
</feature>
<dbReference type="Pfam" id="PF00691">
    <property type="entry name" value="OmpA"/>
    <property type="match status" value="1"/>
</dbReference>
<dbReference type="RefSeq" id="WP_139698718.1">
    <property type="nucleotide sequence ID" value="NZ_CP074074.1"/>
</dbReference>
<dbReference type="SUPFAM" id="SSF103088">
    <property type="entry name" value="OmpA-like"/>
    <property type="match status" value="1"/>
</dbReference>
<evidence type="ECO:0000256" key="4">
    <source>
        <dbReference type="PROSITE-ProRule" id="PRU00473"/>
    </source>
</evidence>
<dbReference type="PROSITE" id="PS51123">
    <property type="entry name" value="OMPA_2"/>
    <property type="match status" value="1"/>
</dbReference>
<evidence type="ECO:0000313" key="7">
    <source>
        <dbReference type="EMBL" id="TNJ41522.1"/>
    </source>
</evidence>
<dbReference type="PANTHER" id="PTHR30329:SF21">
    <property type="entry name" value="LIPOPROTEIN YIAD-RELATED"/>
    <property type="match status" value="1"/>
</dbReference>
<dbReference type="Gene3D" id="3.30.1330.60">
    <property type="entry name" value="OmpA-like domain"/>
    <property type="match status" value="1"/>
</dbReference>
<evidence type="ECO:0000256" key="2">
    <source>
        <dbReference type="ARBA" id="ARBA00023136"/>
    </source>
</evidence>
<sequence length="640" mass="72765">MKIKNYTLTVIVLLLNIVSMAQSGKQKRADNLFNKFAFYDAKEVYKELINKNYNVDYATRRLGDCYAYMRMPDSAVIYYQKAIEQKNVPTEYYYYYAQALRGTENYKASRTWLKRYKKSGGKINKQKFLKDSDFINSIFNTKQHYFLNNAIQFNSEFSDFGAIENNGLIYFASSRDQGVLRKHIYGWNNEPFLDVYVTEKSKNDSVVNHKSKLKGKVNSAFHDGPVTLTKDGNTMYFSRTAFLKNVLSKNNAGVSNLKIYKASLIDGKWTNIEELPFNSNYYSNGHPALNEDESKLYFASDRPNGYGGSDIYYVDILADNSYGTPQNVGYIVNTDKDELFPFINNEGVLFFSSDGHPGLGLLDVFGTVKDKEGQLVSALNLGIPVNSSKDDFSFFMSTDGLSGYFASNRKGGIGSDDIYAFDRIPPLIIEGHIQDELNNLPIEDAQVVLFDNEGNEIVSLKTDEDGYYQVNIDRNSEYKLNASHPKYEQNFLNITSKNLENSVKSIKGDIKLSPIPDVPVLADLGIIYFDFDQSNIRPDAALELDKVVDLMVNTYPEMVIRIESHTDSRGSLEYNDELSGKRAYSTYYYLVSKGIDASRIIEYKGVGERQLTNSCNGTINCTEAEHQLNRRTEFIIIKMK</sequence>
<proteinExistence type="predicted"/>
<evidence type="ECO:0000256" key="5">
    <source>
        <dbReference type="SAM" id="SignalP"/>
    </source>
</evidence>
<evidence type="ECO:0000256" key="1">
    <source>
        <dbReference type="ARBA" id="ARBA00004442"/>
    </source>
</evidence>
<dbReference type="InterPro" id="IPR036737">
    <property type="entry name" value="OmpA-like_sf"/>
</dbReference>
<gene>
    <name evidence="7" type="ORF">FGF67_15720</name>
</gene>
<feature type="signal peptide" evidence="5">
    <location>
        <begin position="1"/>
        <end position="21"/>
    </location>
</feature>
<dbReference type="AlphaFoldDB" id="A0A5C4SEW2"/>
<dbReference type="Pfam" id="PF07676">
    <property type="entry name" value="PD40"/>
    <property type="match status" value="1"/>
</dbReference>
<dbReference type="SUPFAM" id="SSF82171">
    <property type="entry name" value="DPP6 N-terminal domain-like"/>
    <property type="match status" value="1"/>
</dbReference>
<dbReference type="InterPro" id="IPR011659">
    <property type="entry name" value="WD40"/>
</dbReference>
<dbReference type="OrthoDB" id="9809364at2"/>
<reference evidence="7 8" key="1">
    <citation type="submission" date="2019-05" db="EMBL/GenBank/DDBJ databases">
        <title>Tamlana fucoidanivorans sp. nov., isolated from the surface of algae collected from Fujian province in China.</title>
        <authorList>
            <person name="Li J."/>
        </authorList>
    </citation>
    <scope>NUCLEOTIDE SEQUENCE [LARGE SCALE GENOMIC DNA]</scope>
    <source>
        <strain evidence="7 8">CW2-9</strain>
    </source>
</reference>
<dbReference type="Gene3D" id="2.60.40.1120">
    <property type="entry name" value="Carboxypeptidase-like, regulatory domain"/>
    <property type="match status" value="1"/>
</dbReference>
<dbReference type="SUPFAM" id="SSF48452">
    <property type="entry name" value="TPR-like"/>
    <property type="match status" value="1"/>
</dbReference>
<dbReference type="SUPFAM" id="SSF49464">
    <property type="entry name" value="Carboxypeptidase regulatory domain-like"/>
    <property type="match status" value="1"/>
</dbReference>
<organism evidence="7 8">
    <name type="scientific">Allotamlana fucoidanivorans</name>
    <dbReference type="NCBI Taxonomy" id="2583814"/>
    <lineage>
        <taxon>Bacteria</taxon>
        <taxon>Pseudomonadati</taxon>
        <taxon>Bacteroidota</taxon>
        <taxon>Flavobacteriia</taxon>
        <taxon>Flavobacteriales</taxon>
        <taxon>Flavobacteriaceae</taxon>
        <taxon>Allotamlana</taxon>
    </lineage>
</organism>
<dbReference type="InterPro" id="IPR011990">
    <property type="entry name" value="TPR-like_helical_dom_sf"/>
</dbReference>
<dbReference type="EMBL" id="VDCS01000018">
    <property type="protein sequence ID" value="TNJ41522.1"/>
    <property type="molecule type" value="Genomic_DNA"/>
</dbReference>
<dbReference type="InterPro" id="IPR006664">
    <property type="entry name" value="OMP_bac"/>
</dbReference>
<name>A0A5C4SEW2_9FLAO</name>
<evidence type="ECO:0000256" key="3">
    <source>
        <dbReference type="ARBA" id="ARBA00023237"/>
    </source>
</evidence>
<dbReference type="InterPro" id="IPR006665">
    <property type="entry name" value="OmpA-like"/>
</dbReference>
<keyword evidence="2 4" id="KW-0472">Membrane</keyword>
<dbReference type="Gene3D" id="1.25.40.10">
    <property type="entry name" value="Tetratricopeptide repeat domain"/>
    <property type="match status" value="1"/>
</dbReference>
<dbReference type="InterPro" id="IPR050330">
    <property type="entry name" value="Bact_OuterMem_StrucFunc"/>
</dbReference>
<keyword evidence="5" id="KW-0732">Signal</keyword>
<dbReference type="InterPro" id="IPR008969">
    <property type="entry name" value="CarboxyPept-like_regulatory"/>
</dbReference>
<dbReference type="PANTHER" id="PTHR30329">
    <property type="entry name" value="STATOR ELEMENT OF FLAGELLAR MOTOR COMPLEX"/>
    <property type="match status" value="1"/>
</dbReference>
<dbReference type="Proteomes" id="UP000308713">
    <property type="component" value="Unassembled WGS sequence"/>
</dbReference>
<accession>A0A5C4SEW2</accession>
<evidence type="ECO:0000313" key="8">
    <source>
        <dbReference type="Proteomes" id="UP000308713"/>
    </source>
</evidence>
<feature type="domain" description="OmpA-like" evidence="6">
    <location>
        <begin position="516"/>
        <end position="640"/>
    </location>
</feature>
<protein>
    <submittedName>
        <fullName evidence="7">OmpA family protein</fullName>
    </submittedName>
</protein>
<keyword evidence="3" id="KW-0998">Cell outer membrane</keyword>